<evidence type="ECO:0000313" key="7">
    <source>
        <dbReference type="EMBL" id="KAF0039053.1"/>
    </source>
</evidence>
<evidence type="ECO:0000256" key="4">
    <source>
        <dbReference type="ARBA" id="ARBA00022777"/>
    </source>
</evidence>
<dbReference type="PROSITE" id="PS51158">
    <property type="entry name" value="ALPHA_KINASE"/>
    <property type="match status" value="1"/>
</dbReference>
<dbReference type="PRINTS" id="PR00317">
    <property type="entry name" value="EPENDYMIN"/>
</dbReference>
<keyword evidence="4" id="KW-0418">Kinase</keyword>
<dbReference type="GO" id="GO:0002753">
    <property type="term" value="P:cytoplasmic pattern recognition receptor signaling pathway"/>
    <property type="evidence" value="ECO:0007669"/>
    <property type="project" value="TreeGrafter"/>
</dbReference>
<dbReference type="Pfam" id="PF02816">
    <property type="entry name" value="Alpha_kinase"/>
    <property type="match status" value="1"/>
</dbReference>
<comment type="caution">
    <text evidence="7">The sequence shown here is derived from an EMBL/GenBank/DDBJ whole genome shotgun (WGS) entry which is preliminary data.</text>
</comment>
<dbReference type="Pfam" id="PF00811">
    <property type="entry name" value="Ependymin"/>
    <property type="match status" value="1"/>
</dbReference>
<organism evidence="7 8">
    <name type="scientific">Scophthalmus maximus</name>
    <name type="common">Turbot</name>
    <name type="synonym">Psetta maxima</name>
    <dbReference type="NCBI Taxonomy" id="52904"/>
    <lineage>
        <taxon>Eukaryota</taxon>
        <taxon>Metazoa</taxon>
        <taxon>Chordata</taxon>
        <taxon>Craniata</taxon>
        <taxon>Vertebrata</taxon>
        <taxon>Euteleostomi</taxon>
        <taxon>Actinopterygii</taxon>
        <taxon>Neopterygii</taxon>
        <taxon>Teleostei</taxon>
        <taxon>Neoteleostei</taxon>
        <taxon>Acanthomorphata</taxon>
        <taxon>Carangaria</taxon>
        <taxon>Pleuronectiformes</taxon>
        <taxon>Pleuronectoidei</taxon>
        <taxon>Scophthalmidae</taxon>
        <taxon>Scophthalmus</taxon>
    </lineage>
</organism>
<dbReference type="GO" id="GO:0004674">
    <property type="term" value="F:protein serine/threonine kinase activity"/>
    <property type="evidence" value="ECO:0007669"/>
    <property type="project" value="UniProtKB-KW"/>
</dbReference>
<dbReference type="Gene3D" id="3.30.200.20">
    <property type="entry name" value="Phosphorylase Kinase, domain 1"/>
    <property type="match status" value="1"/>
</dbReference>
<dbReference type="SUPFAM" id="SSF56112">
    <property type="entry name" value="Protein kinase-like (PK-like)"/>
    <property type="match status" value="1"/>
</dbReference>
<protein>
    <recommendedName>
        <fullName evidence="6">Alpha-type protein kinase domain-containing protein</fullName>
    </recommendedName>
</protein>
<dbReference type="SMART" id="SM00026">
    <property type="entry name" value="EPEND"/>
    <property type="match status" value="1"/>
</dbReference>
<keyword evidence="2" id="KW-0723">Serine/threonine-protein kinase</keyword>
<dbReference type="EMBL" id="VEVO01000008">
    <property type="protein sequence ID" value="KAF0039053.1"/>
    <property type="molecule type" value="Genomic_DNA"/>
</dbReference>
<dbReference type="Proteomes" id="UP000438429">
    <property type="component" value="Unassembled WGS sequence"/>
</dbReference>
<feature type="compositionally biased region" description="Polar residues" evidence="5">
    <location>
        <begin position="573"/>
        <end position="595"/>
    </location>
</feature>
<dbReference type="PANTHER" id="PTHR46747:SF1">
    <property type="entry name" value="ALPHA-PROTEIN KINASE 1"/>
    <property type="match status" value="1"/>
</dbReference>
<dbReference type="AlphaFoldDB" id="A0A6A4SZ06"/>
<evidence type="ECO:0000256" key="5">
    <source>
        <dbReference type="SAM" id="MobiDB-lite"/>
    </source>
</evidence>
<dbReference type="InterPro" id="IPR004166">
    <property type="entry name" value="a-kinase_dom"/>
</dbReference>
<dbReference type="GO" id="GO:0005576">
    <property type="term" value="C:extracellular region"/>
    <property type="evidence" value="ECO:0007669"/>
    <property type="project" value="InterPro"/>
</dbReference>
<dbReference type="InterPro" id="IPR043529">
    <property type="entry name" value="ALPK1"/>
</dbReference>
<dbReference type="PANTHER" id="PTHR46747">
    <property type="entry name" value="ALPHA-PROTEIN KINASE 1"/>
    <property type="match status" value="1"/>
</dbReference>
<dbReference type="GO" id="GO:0048029">
    <property type="term" value="F:monosaccharide binding"/>
    <property type="evidence" value="ECO:0007669"/>
    <property type="project" value="TreeGrafter"/>
</dbReference>
<feature type="compositionally biased region" description="Basic and acidic residues" evidence="5">
    <location>
        <begin position="474"/>
        <end position="487"/>
    </location>
</feature>
<evidence type="ECO:0000256" key="3">
    <source>
        <dbReference type="ARBA" id="ARBA00022679"/>
    </source>
</evidence>
<dbReference type="GO" id="GO:0005524">
    <property type="term" value="F:ATP binding"/>
    <property type="evidence" value="ECO:0007669"/>
    <property type="project" value="InterPro"/>
</dbReference>
<dbReference type="GO" id="GO:0005929">
    <property type="term" value="C:cilium"/>
    <property type="evidence" value="ECO:0007669"/>
    <property type="project" value="TreeGrafter"/>
</dbReference>
<feature type="compositionally biased region" description="Low complexity" evidence="5">
    <location>
        <begin position="680"/>
        <end position="691"/>
    </location>
</feature>
<comment type="similarity">
    <text evidence="1">Belongs to the ependymin family.</text>
</comment>
<dbReference type="InterPro" id="IPR011009">
    <property type="entry name" value="Kinase-like_dom_sf"/>
</dbReference>
<evidence type="ECO:0000259" key="6">
    <source>
        <dbReference type="PROSITE" id="PS51158"/>
    </source>
</evidence>
<feature type="region of interest" description="Disordered" evidence="5">
    <location>
        <begin position="665"/>
        <end position="745"/>
    </location>
</feature>
<dbReference type="InterPro" id="IPR001299">
    <property type="entry name" value="Ependymin"/>
</dbReference>
<name>A0A6A4SZ06_SCOMX</name>
<evidence type="ECO:0000256" key="1">
    <source>
        <dbReference type="ARBA" id="ARBA00010771"/>
    </source>
</evidence>
<evidence type="ECO:0000256" key="2">
    <source>
        <dbReference type="ARBA" id="ARBA00022527"/>
    </source>
</evidence>
<sequence length="1192" mass="132037">MDSQEVGDLLEECLRAAAAAQQSTQPAEDERLNYCSCRDSLCVELASLLQEAMDMKWPFVPEKWQYKLSVSANDKTNLSDLISKHLPQLLAVLRASIVAQEARTALAVVFLVDRFLYWTDESSRLLKLTKLLHRCHPDTPVAPQLVIRQARVYLNSGKLQKAEYILSSLINNCGATGLWLEAAELIWASLVGYYSLPQPDKKGIGTSLGILANILVSMNDEDFQAFRTNPNIDLQCLLGHESHRLLSAAQAAKMAVVYSQFTSLYVLTNVATQGTCYLSYSFSVECPDSQRQTFLLQAREAFSIGLLTKAECKQVTSKQELHTFLKAAYSLTVAHKWLGTTQKVVAQATQTCQKALASFYDYCHADNQGKDSLCAEIMQLVTQVKMLFRVEPFLNSDKGSFIPDSYRNTKEASVNFTLEGFSKLMQGFQKLHASLCETSSSNCKRTKGEIAGERLCITALGTTIGTLDTECKVSKDTPKREVPHQRASDPSAVQPSPKPDQCTTLGSTDDLGSSWQNFSLSSPGYSSPGRSGYIGSSAVEHGINVRNQSCLTTEADDSMLQFTDKNMKPDLHGSSSTVNSGTVATPATSSSNVSSDSEKFELMHAGIETLGTEEDWMIDAAGAVAEGAPQSLSQLTLRTSYSSLSDSFSSHSSWEKISIDVNSATNRKSQPSSLPKAGTSQSSKSPDSDGSFFLLETLDSETDDAAHGPMCKNHTSRGEFRASSKSQNQECNVDPNKDTETDSVSVKPLNESSLATPHPNSSQYTSPDSSFDMVELNEVSSIAKVNVIQRKNPLCFSCLKHSTEGGVVPERQYLLSQMDYQALLAGVCHECLLTRLHSDETQFQLKEHRTVYSALHLKFSKVKGLWTARETCVYIGEPVGMQGKQRTAIWVQFLHQEERLSSYVGKDYLKPKQIQFHLKDVERQMTAQYYVTEFNKCLYEKDVMAQIYFIPSEALLILDGNEIVGCVTVEPYMLGEFVKLTNNTGKKDKSFQATEYGLAFGHFTYLFSNCQESTQNEKLWAYTQYLYDALGQRIRLKELVIYENKTLTYDALLLFREATMYEIVDSNHTCKKRPLKTNFQPLEIPKTAALLGQVVVGSSSGPGEGLLVNTWTGDLPDQGGKFMTTVTEFGCIPVSTVYHTEQFGWTVTSFFNNVIGISDPGQLNPPDFCADAEMKDSTEEPADFLSLFLKKH</sequence>
<reference evidence="7 8" key="1">
    <citation type="submission" date="2019-06" db="EMBL/GenBank/DDBJ databases">
        <title>Draft genomes of female and male turbot (Scophthalmus maximus).</title>
        <authorList>
            <person name="Xu H."/>
            <person name="Xu X.-W."/>
            <person name="Shao C."/>
            <person name="Chen S."/>
        </authorList>
    </citation>
    <scope>NUCLEOTIDE SEQUENCE [LARGE SCALE GENOMIC DNA]</scope>
    <source>
        <strain evidence="7">Ysfricsl-2016a</strain>
        <tissue evidence="7">Blood</tissue>
    </source>
</reference>
<dbReference type="SMART" id="SM00811">
    <property type="entry name" value="Alpha_kinase"/>
    <property type="match status" value="1"/>
</dbReference>
<feature type="region of interest" description="Disordered" evidence="5">
    <location>
        <begin position="568"/>
        <end position="597"/>
    </location>
</feature>
<dbReference type="GO" id="GO:0045087">
    <property type="term" value="P:innate immune response"/>
    <property type="evidence" value="ECO:0007669"/>
    <property type="project" value="TreeGrafter"/>
</dbReference>
<keyword evidence="3" id="KW-0808">Transferase</keyword>
<feature type="region of interest" description="Disordered" evidence="5">
    <location>
        <begin position="474"/>
        <end position="507"/>
    </location>
</feature>
<feature type="region of interest" description="Disordered" evidence="5">
    <location>
        <begin position="750"/>
        <end position="769"/>
    </location>
</feature>
<feature type="domain" description="Alpha-type protein kinase" evidence="6">
    <location>
        <begin position="858"/>
        <end position="1082"/>
    </location>
</feature>
<dbReference type="GO" id="GO:0005509">
    <property type="term" value="F:calcium ion binding"/>
    <property type="evidence" value="ECO:0007669"/>
    <property type="project" value="InterPro"/>
</dbReference>
<dbReference type="GO" id="GO:0007160">
    <property type="term" value="P:cell-matrix adhesion"/>
    <property type="evidence" value="ECO:0007669"/>
    <property type="project" value="InterPro"/>
</dbReference>
<evidence type="ECO:0000313" key="8">
    <source>
        <dbReference type="Proteomes" id="UP000438429"/>
    </source>
</evidence>
<gene>
    <name evidence="7" type="ORF">F2P81_009537</name>
</gene>
<accession>A0A6A4SZ06</accession>
<proteinExistence type="inferred from homology"/>